<gene>
    <name evidence="2" type="ORF">VEZ01S_07_00590</name>
</gene>
<dbReference type="RefSeq" id="WP_021712593.1">
    <property type="nucleotide sequence ID" value="NZ_BATM01000007.1"/>
</dbReference>
<protein>
    <recommendedName>
        <fullName evidence="4">Flp/Fap pilin component family protein</fullName>
    </recommendedName>
</protein>
<dbReference type="OrthoDB" id="5690605at2"/>
<proteinExistence type="predicted"/>
<evidence type="ECO:0000256" key="1">
    <source>
        <dbReference type="SAM" id="Phobius"/>
    </source>
</evidence>
<feature type="transmembrane region" description="Helical" evidence="1">
    <location>
        <begin position="20"/>
        <end position="36"/>
    </location>
</feature>
<organism evidence="2 3">
    <name type="scientific">Vibrio ezurae NBRC 102218</name>
    <dbReference type="NCBI Taxonomy" id="1219080"/>
    <lineage>
        <taxon>Bacteria</taxon>
        <taxon>Pseudomonadati</taxon>
        <taxon>Pseudomonadota</taxon>
        <taxon>Gammaproteobacteria</taxon>
        <taxon>Vibrionales</taxon>
        <taxon>Vibrionaceae</taxon>
        <taxon>Vibrio</taxon>
    </lineage>
</organism>
<evidence type="ECO:0000313" key="3">
    <source>
        <dbReference type="Proteomes" id="UP000016562"/>
    </source>
</evidence>
<dbReference type="InterPro" id="IPR007047">
    <property type="entry name" value="Flp_Fap"/>
</dbReference>
<keyword evidence="1" id="KW-1133">Transmembrane helix</keyword>
<keyword evidence="1" id="KW-0472">Membrane</keyword>
<sequence>MLTILKRFLADQQGVTAIEYGVMGGVLASVLVLIMGNQDSGFIATLFTLYDNILIAIQSA</sequence>
<dbReference type="eggNOG" id="ENOG5031NW4">
    <property type="taxonomic scope" value="Bacteria"/>
</dbReference>
<accession>U3B079</accession>
<name>U3B079_9VIBR</name>
<dbReference type="Proteomes" id="UP000016562">
    <property type="component" value="Unassembled WGS sequence"/>
</dbReference>
<evidence type="ECO:0000313" key="2">
    <source>
        <dbReference type="EMBL" id="GAD78882.1"/>
    </source>
</evidence>
<evidence type="ECO:0008006" key="4">
    <source>
        <dbReference type="Google" id="ProtNLM"/>
    </source>
</evidence>
<dbReference type="Pfam" id="PF04964">
    <property type="entry name" value="Flp_Fap"/>
    <property type="match status" value="1"/>
</dbReference>
<keyword evidence="3" id="KW-1185">Reference proteome</keyword>
<comment type="caution">
    <text evidence="2">The sequence shown here is derived from an EMBL/GenBank/DDBJ whole genome shotgun (WGS) entry which is preliminary data.</text>
</comment>
<reference evidence="2 3" key="1">
    <citation type="submission" date="2013-09" db="EMBL/GenBank/DDBJ databases">
        <title>Whole genome shotgun sequence of Vibrio ezurae NBRC 102218.</title>
        <authorList>
            <person name="Yoshida I."/>
            <person name="Hosoyama A."/>
            <person name="Numata M."/>
            <person name="Hashimoto M."/>
            <person name="Hosoyama Y."/>
            <person name="Tsuchikane K."/>
            <person name="Noguchi M."/>
            <person name="Hirakata S."/>
            <person name="Ichikawa N."/>
            <person name="Ohji S."/>
            <person name="Yamazoe A."/>
            <person name="Fujita N."/>
        </authorList>
    </citation>
    <scope>NUCLEOTIDE SEQUENCE [LARGE SCALE GENOMIC DNA]</scope>
    <source>
        <strain evidence="2 3">NBRC 102218</strain>
    </source>
</reference>
<keyword evidence="1" id="KW-0812">Transmembrane</keyword>
<dbReference type="EMBL" id="BATM01000007">
    <property type="protein sequence ID" value="GAD78882.1"/>
    <property type="molecule type" value="Genomic_DNA"/>
</dbReference>
<dbReference type="AlphaFoldDB" id="U3B079"/>